<feature type="non-terminal residue" evidence="1">
    <location>
        <position position="1"/>
    </location>
</feature>
<accession>A0A9K3GPY5</accession>
<sequence>EVFARDPATSEAWQALPKEKKEVFSRVVKGGFNRAIKAIDRATAESLQGGALKPLADNIIHHEMVELARENETRLPMSSQHIETSVEQHRRTDAELLKESEALVESNK</sequence>
<dbReference type="EMBL" id="BDIP01008141">
    <property type="protein sequence ID" value="GIQ91679.1"/>
    <property type="molecule type" value="Genomic_DNA"/>
</dbReference>
<comment type="caution">
    <text evidence="1">The sequence shown here is derived from an EMBL/GenBank/DDBJ whole genome shotgun (WGS) entry which is preliminary data.</text>
</comment>
<name>A0A9K3GPY5_9EUKA</name>
<dbReference type="AlphaFoldDB" id="A0A9K3GPY5"/>
<feature type="non-terminal residue" evidence="1">
    <location>
        <position position="108"/>
    </location>
</feature>
<evidence type="ECO:0000313" key="2">
    <source>
        <dbReference type="Proteomes" id="UP000265618"/>
    </source>
</evidence>
<gene>
    <name evidence="1" type="ORF">KIPB_015040</name>
</gene>
<proteinExistence type="predicted"/>
<evidence type="ECO:0000313" key="1">
    <source>
        <dbReference type="EMBL" id="GIQ91679.1"/>
    </source>
</evidence>
<protein>
    <submittedName>
        <fullName evidence="1">Uncharacterized protein</fullName>
    </submittedName>
</protein>
<dbReference type="Proteomes" id="UP000265618">
    <property type="component" value="Unassembled WGS sequence"/>
</dbReference>
<organism evidence="1 2">
    <name type="scientific">Kipferlia bialata</name>
    <dbReference type="NCBI Taxonomy" id="797122"/>
    <lineage>
        <taxon>Eukaryota</taxon>
        <taxon>Metamonada</taxon>
        <taxon>Carpediemonas-like organisms</taxon>
        <taxon>Kipferlia</taxon>
    </lineage>
</organism>
<reference evidence="1 2" key="1">
    <citation type="journal article" date="2018" name="PLoS ONE">
        <title>The draft genome of Kipferlia bialata reveals reductive genome evolution in fornicate parasites.</title>
        <authorList>
            <person name="Tanifuji G."/>
            <person name="Takabayashi S."/>
            <person name="Kume K."/>
            <person name="Takagi M."/>
            <person name="Nakayama T."/>
            <person name="Kamikawa R."/>
            <person name="Inagaki Y."/>
            <person name="Hashimoto T."/>
        </authorList>
    </citation>
    <scope>NUCLEOTIDE SEQUENCE [LARGE SCALE GENOMIC DNA]</scope>
    <source>
        <strain evidence="1">NY0173</strain>
    </source>
</reference>
<keyword evidence="2" id="KW-1185">Reference proteome</keyword>